<feature type="binding site" evidence="12">
    <location>
        <position position="125"/>
    </location>
    <ligand>
        <name>L-histidine</name>
        <dbReference type="ChEBI" id="CHEBI:57595"/>
    </ligand>
</feature>
<evidence type="ECO:0000256" key="4">
    <source>
        <dbReference type="ARBA" id="ARBA00022490"/>
    </source>
</evidence>
<evidence type="ECO:0000256" key="2">
    <source>
        <dbReference type="ARBA" id="ARBA00008226"/>
    </source>
</evidence>
<dbReference type="PIRSF" id="PIRSF001549">
    <property type="entry name" value="His-tRNA_synth"/>
    <property type="match status" value="1"/>
</dbReference>
<dbReference type="InterPro" id="IPR036621">
    <property type="entry name" value="Anticodon-bd_dom_sf"/>
</dbReference>
<feature type="binding site" evidence="12">
    <location>
        <begin position="80"/>
        <end position="82"/>
    </location>
    <ligand>
        <name>L-histidine</name>
        <dbReference type="ChEBI" id="CHEBI:57595"/>
    </ligand>
</feature>
<dbReference type="Pfam" id="PF13393">
    <property type="entry name" value="tRNA-synt_His"/>
    <property type="match status" value="1"/>
</dbReference>
<protein>
    <recommendedName>
        <fullName evidence="11">Histidine--tRNA ligase</fullName>
        <ecNumber evidence="11">6.1.1.21</ecNumber>
    </recommendedName>
    <alternativeName>
        <fullName evidence="11">Histidyl-tRNA synthetase</fullName>
        <shortName evidence="11">HisRS</shortName>
    </alternativeName>
</protein>
<organism evidence="14 15">
    <name type="scientific">Thermodesulfovibrio aggregans</name>
    <dbReference type="NCBI Taxonomy" id="86166"/>
    <lineage>
        <taxon>Bacteria</taxon>
        <taxon>Pseudomonadati</taxon>
        <taxon>Nitrospirota</taxon>
        <taxon>Thermodesulfovibrionia</taxon>
        <taxon>Thermodesulfovibrionales</taxon>
        <taxon>Thermodesulfovibrionaceae</taxon>
        <taxon>Thermodesulfovibrio</taxon>
    </lineage>
</organism>
<keyword evidence="15" id="KW-1185">Reference proteome</keyword>
<dbReference type="Proteomes" id="UP000054976">
    <property type="component" value="Unassembled WGS sequence"/>
</dbReference>
<dbReference type="GO" id="GO:0005737">
    <property type="term" value="C:cytoplasm"/>
    <property type="evidence" value="ECO:0007669"/>
    <property type="project" value="UniProtKB-SubCell"/>
</dbReference>
<name>A0A0U9HUP6_9BACT</name>
<evidence type="ECO:0000256" key="12">
    <source>
        <dbReference type="PIRSR" id="PIRSR001549-1"/>
    </source>
</evidence>
<dbReference type="NCBIfam" id="TIGR00442">
    <property type="entry name" value="hisS"/>
    <property type="match status" value="1"/>
</dbReference>
<dbReference type="EC" id="6.1.1.21" evidence="11"/>
<dbReference type="EMBL" id="BCNO01000001">
    <property type="protein sequence ID" value="GAQ94365.1"/>
    <property type="molecule type" value="Genomic_DNA"/>
</dbReference>
<keyword evidence="5 11" id="KW-0436">Ligase</keyword>
<dbReference type="InterPro" id="IPR006195">
    <property type="entry name" value="aa-tRNA-synth_II"/>
</dbReference>
<dbReference type="InterPro" id="IPR004154">
    <property type="entry name" value="Anticodon-bd"/>
</dbReference>
<keyword evidence="9 11" id="KW-0030">Aminoacyl-tRNA synthetase</keyword>
<evidence type="ECO:0000259" key="13">
    <source>
        <dbReference type="PROSITE" id="PS50862"/>
    </source>
</evidence>
<dbReference type="FunFam" id="3.30.930.10:FF:000005">
    <property type="entry name" value="Histidine--tRNA ligase"/>
    <property type="match status" value="1"/>
</dbReference>
<evidence type="ECO:0000313" key="15">
    <source>
        <dbReference type="Proteomes" id="UP000054976"/>
    </source>
</evidence>
<dbReference type="Pfam" id="PF03129">
    <property type="entry name" value="HGTP_anticodon"/>
    <property type="match status" value="1"/>
</dbReference>
<feature type="binding site" evidence="12">
    <location>
        <begin position="260"/>
        <end position="261"/>
    </location>
    <ligand>
        <name>L-histidine</name>
        <dbReference type="ChEBI" id="CHEBI:57595"/>
    </ligand>
</feature>
<evidence type="ECO:0000256" key="11">
    <source>
        <dbReference type="HAMAP-Rule" id="MF_00127"/>
    </source>
</evidence>
<comment type="similarity">
    <text evidence="2 11">Belongs to the class-II aminoacyl-tRNA synthetase family.</text>
</comment>
<dbReference type="InterPro" id="IPR041715">
    <property type="entry name" value="HisRS-like_core"/>
</dbReference>
<gene>
    <name evidence="11" type="primary">hisS</name>
    <name evidence="14" type="ORF">TAGGR_1545</name>
</gene>
<dbReference type="PANTHER" id="PTHR43707">
    <property type="entry name" value="HISTIDYL-TRNA SYNTHETASE"/>
    <property type="match status" value="1"/>
</dbReference>
<evidence type="ECO:0000313" key="14">
    <source>
        <dbReference type="EMBL" id="GAQ94365.1"/>
    </source>
</evidence>
<dbReference type="SUPFAM" id="SSF55681">
    <property type="entry name" value="Class II aaRS and biotin synthetases"/>
    <property type="match status" value="1"/>
</dbReference>
<comment type="caution">
    <text evidence="14">The sequence shown here is derived from an EMBL/GenBank/DDBJ whole genome shotgun (WGS) entry which is preliminary data.</text>
</comment>
<keyword evidence="8 11" id="KW-0648">Protein biosynthesis</keyword>
<dbReference type="Gene3D" id="3.40.50.800">
    <property type="entry name" value="Anticodon-binding domain"/>
    <property type="match status" value="1"/>
</dbReference>
<dbReference type="CDD" id="cd00773">
    <property type="entry name" value="HisRS-like_core"/>
    <property type="match status" value="1"/>
</dbReference>
<dbReference type="RefSeq" id="WP_059175826.1">
    <property type="nucleotide sequence ID" value="NZ_BCNO01000001.1"/>
</dbReference>
<evidence type="ECO:0000256" key="3">
    <source>
        <dbReference type="ARBA" id="ARBA00011738"/>
    </source>
</evidence>
<dbReference type="AlphaFoldDB" id="A0A0U9HUP6"/>
<feature type="binding site" evidence="12">
    <location>
        <position position="129"/>
    </location>
    <ligand>
        <name>L-histidine</name>
        <dbReference type="ChEBI" id="CHEBI:57595"/>
    </ligand>
</feature>
<evidence type="ECO:0000256" key="5">
    <source>
        <dbReference type="ARBA" id="ARBA00022598"/>
    </source>
</evidence>
<dbReference type="SUPFAM" id="SSF52954">
    <property type="entry name" value="Class II aaRS ABD-related"/>
    <property type="match status" value="1"/>
</dbReference>
<dbReference type="PROSITE" id="PS50862">
    <property type="entry name" value="AA_TRNA_LIGASE_II"/>
    <property type="match status" value="1"/>
</dbReference>
<keyword evidence="6 11" id="KW-0547">Nucleotide-binding</keyword>
<dbReference type="GO" id="GO:0004821">
    <property type="term" value="F:histidine-tRNA ligase activity"/>
    <property type="evidence" value="ECO:0007669"/>
    <property type="project" value="UniProtKB-UniRule"/>
</dbReference>
<evidence type="ECO:0000256" key="10">
    <source>
        <dbReference type="ARBA" id="ARBA00047639"/>
    </source>
</evidence>
<comment type="catalytic activity">
    <reaction evidence="10 11">
        <text>tRNA(His) + L-histidine + ATP = L-histidyl-tRNA(His) + AMP + diphosphate + H(+)</text>
        <dbReference type="Rhea" id="RHEA:17313"/>
        <dbReference type="Rhea" id="RHEA-COMP:9665"/>
        <dbReference type="Rhea" id="RHEA-COMP:9689"/>
        <dbReference type="ChEBI" id="CHEBI:15378"/>
        <dbReference type="ChEBI" id="CHEBI:30616"/>
        <dbReference type="ChEBI" id="CHEBI:33019"/>
        <dbReference type="ChEBI" id="CHEBI:57595"/>
        <dbReference type="ChEBI" id="CHEBI:78442"/>
        <dbReference type="ChEBI" id="CHEBI:78527"/>
        <dbReference type="ChEBI" id="CHEBI:456215"/>
        <dbReference type="EC" id="6.1.1.21"/>
    </reaction>
</comment>
<dbReference type="Gene3D" id="3.30.930.10">
    <property type="entry name" value="Bira Bifunctional Protein, Domain 2"/>
    <property type="match status" value="1"/>
</dbReference>
<feature type="domain" description="Aminoacyl-transfer RNA synthetases class-II family profile" evidence="13">
    <location>
        <begin position="18"/>
        <end position="321"/>
    </location>
</feature>
<dbReference type="InterPro" id="IPR045864">
    <property type="entry name" value="aa-tRNA-synth_II/BPL/LPL"/>
</dbReference>
<dbReference type="GO" id="GO:0005524">
    <property type="term" value="F:ATP binding"/>
    <property type="evidence" value="ECO:0007669"/>
    <property type="project" value="UniProtKB-UniRule"/>
</dbReference>
<dbReference type="HAMAP" id="MF_00127">
    <property type="entry name" value="His_tRNA_synth"/>
    <property type="match status" value="1"/>
</dbReference>
<dbReference type="InterPro" id="IPR033656">
    <property type="entry name" value="HisRS_anticodon"/>
</dbReference>
<dbReference type="STRING" id="86166.TAGGR_1545"/>
<proteinExistence type="inferred from homology"/>
<dbReference type="OrthoDB" id="9800814at2"/>
<comment type="subcellular location">
    <subcellularLocation>
        <location evidence="1 11">Cytoplasm</location>
    </subcellularLocation>
</comment>
<keyword evidence="4 11" id="KW-0963">Cytoplasm</keyword>
<reference evidence="15" key="1">
    <citation type="submission" date="2016-01" db="EMBL/GenBank/DDBJ databases">
        <title>Draft genome sequence of Thermodesulfovibrio aggregans strain TGE-P1.</title>
        <authorList>
            <person name="Sekiguchi Y."/>
            <person name="Ohashi A."/>
            <person name="Matsuura N."/>
            <person name="Tourlousse M.D."/>
        </authorList>
    </citation>
    <scope>NUCLEOTIDE SEQUENCE [LARGE SCALE GENOMIC DNA]</scope>
    <source>
        <strain evidence="15">TGE-P1</strain>
    </source>
</reference>
<feature type="binding site" evidence="12">
    <location>
        <position position="256"/>
    </location>
    <ligand>
        <name>L-histidine</name>
        <dbReference type="ChEBI" id="CHEBI:57595"/>
    </ligand>
</feature>
<evidence type="ECO:0000256" key="1">
    <source>
        <dbReference type="ARBA" id="ARBA00004496"/>
    </source>
</evidence>
<sequence>MKYNSLRGMQDIIEQVQLWQYIEKIVREIFEVFNFREIRTPILENAEVFLRSIGEDTDIVEKEMYIFKDKKGRTVALRPEGTASVVRAYIQHNLFNKPVPQKFYYIGPMFRYERPQKGRFRQFHQIGAECFGISSPWVDAELIYMIKNFFERLKIRDLNYEINSLGCKNCRPEYRKELFNFLSNKVPHLCNDCQRRFERNPLRVLDCKVESCKEVLKETPLILNFLCDDCKQHFFQLQRELEDFNITYTVNPKIVRGLDYYTRTVFEVTTNALGAQNAIAAGGRYDDLVEFFGGPPTPAAGFAIGIERLIELCSTALSIPPNTAFVYVAYIGSESKKEAKRIINFLRENGITTETAYEEVSLKSQMRRADRLGVNIVIIIGEDEIKKSIYRWKNMKTGVEGECSFNELIELVRRVNDQK</sequence>
<accession>A0A0U9HUP6</accession>
<dbReference type="PANTHER" id="PTHR43707:SF1">
    <property type="entry name" value="HISTIDINE--TRNA LIGASE, MITOCHONDRIAL-RELATED"/>
    <property type="match status" value="1"/>
</dbReference>
<dbReference type="GO" id="GO:0006427">
    <property type="term" value="P:histidyl-tRNA aminoacylation"/>
    <property type="evidence" value="ECO:0007669"/>
    <property type="project" value="UniProtKB-UniRule"/>
</dbReference>
<dbReference type="CDD" id="cd00859">
    <property type="entry name" value="HisRS_anticodon"/>
    <property type="match status" value="1"/>
</dbReference>
<feature type="binding site" evidence="12">
    <location>
        <position position="111"/>
    </location>
    <ligand>
        <name>L-histidine</name>
        <dbReference type="ChEBI" id="CHEBI:57595"/>
    </ligand>
</feature>
<evidence type="ECO:0000256" key="8">
    <source>
        <dbReference type="ARBA" id="ARBA00022917"/>
    </source>
</evidence>
<dbReference type="InterPro" id="IPR004516">
    <property type="entry name" value="HisRS/HisZ"/>
</dbReference>
<keyword evidence="7 11" id="KW-0067">ATP-binding</keyword>
<dbReference type="InterPro" id="IPR015807">
    <property type="entry name" value="His-tRNA-ligase"/>
</dbReference>
<evidence type="ECO:0000256" key="9">
    <source>
        <dbReference type="ARBA" id="ARBA00023146"/>
    </source>
</evidence>
<evidence type="ECO:0000256" key="6">
    <source>
        <dbReference type="ARBA" id="ARBA00022741"/>
    </source>
</evidence>
<evidence type="ECO:0000256" key="7">
    <source>
        <dbReference type="ARBA" id="ARBA00022840"/>
    </source>
</evidence>
<comment type="subunit">
    <text evidence="3 11">Homodimer.</text>
</comment>